<keyword evidence="5" id="KW-0560">Oxidoreductase</keyword>
<feature type="chain" id="PRO_5018998421" evidence="6">
    <location>
        <begin position="19"/>
        <end position="113"/>
    </location>
</feature>
<name>A0A438MYS5_EXOME</name>
<evidence type="ECO:0000256" key="6">
    <source>
        <dbReference type="SAM" id="SignalP"/>
    </source>
</evidence>
<dbReference type="OrthoDB" id="4815907at2759"/>
<dbReference type="EMBL" id="NAJM01000041">
    <property type="protein sequence ID" value="RVX68105.1"/>
    <property type="molecule type" value="Genomic_DNA"/>
</dbReference>
<gene>
    <name evidence="7" type="ORF">B0A52_08245</name>
</gene>
<evidence type="ECO:0000313" key="7">
    <source>
        <dbReference type="EMBL" id="RVX68105.1"/>
    </source>
</evidence>
<dbReference type="SUPFAM" id="SSF51905">
    <property type="entry name" value="FAD/NAD(P)-binding domain"/>
    <property type="match status" value="1"/>
</dbReference>
<organism evidence="7 8">
    <name type="scientific">Exophiala mesophila</name>
    <name type="common">Black yeast-like fungus</name>
    <dbReference type="NCBI Taxonomy" id="212818"/>
    <lineage>
        <taxon>Eukaryota</taxon>
        <taxon>Fungi</taxon>
        <taxon>Dikarya</taxon>
        <taxon>Ascomycota</taxon>
        <taxon>Pezizomycotina</taxon>
        <taxon>Eurotiomycetes</taxon>
        <taxon>Chaetothyriomycetidae</taxon>
        <taxon>Chaetothyriales</taxon>
        <taxon>Herpotrichiellaceae</taxon>
        <taxon>Exophiala</taxon>
    </lineage>
</organism>
<dbReference type="AlphaFoldDB" id="A0A438MYS5"/>
<comment type="caution">
    <text evidence="7">The sequence shown here is derived from an EMBL/GenBank/DDBJ whole genome shotgun (WGS) entry which is preliminary data.</text>
</comment>
<dbReference type="Gene3D" id="3.50.50.60">
    <property type="entry name" value="FAD/NAD(P)-binding domain"/>
    <property type="match status" value="1"/>
</dbReference>
<evidence type="ECO:0000256" key="2">
    <source>
        <dbReference type="ARBA" id="ARBA00010790"/>
    </source>
</evidence>
<evidence type="ECO:0000256" key="4">
    <source>
        <dbReference type="ARBA" id="ARBA00022827"/>
    </source>
</evidence>
<evidence type="ECO:0000256" key="1">
    <source>
        <dbReference type="ARBA" id="ARBA00001974"/>
    </source>
</evidence>
<reference evidence="7 8" key="1">
    <citation type="submission" date="2017-03" db="EMBL/GenBank/DDBJ databases">
        <title>Genomes of endolithic fungi from Antarctica.</title>
        <authorList>
            <person name="Coleine C."/>
            <person name="Masonjones S."/>
            <person name="Stajich J.E."/>
        </authorList>
    </citation>
    <scope>NUCLEOTIDE SEQUENCE [LARGE SCALE GENOMIC DNA]</scope>
    <source>
        <strain evidence="7 8">CCFEE 6314</strain>
    </source>
</reference>
<dbReference type="GO" id="GO:0016491">
    <property type="term" value="F:oxidoreductase activity"/>
    <property type="evidence" value="ECO:0007669"/>
    <property type="project" value="UniProtKB-KW"/>
</dbReference>
<dbReference type="PANTHER" id="PTHR11552">
    <property type="entry name" value="GLUCOSE-METHANOL-CHOLINE GMC OXIDOREDUCTASE"/>
    <property type="match status" value="1"/>
</dbReference>
<dbReference type="VEuPathDB" id="FungiDB:PV10_05688"/>
<keyword evidence="4" id="KW-0274">FAD</keyword>
<dbReference type="GO" id="GO:0050660">
    <property type="term" value="F:flavin adenine dinucleotide binding"/>
    <property type="evidence" value="ECO:0007669"/>
    <property type="project" value="InterPro"/>
</dbReference>
<evidence type="ECO:0000256" key="3">
    <source>
        <dbReference type="ARBA" id="ARBA00022630"/>
    </source>
</evidence>
<keyword evidence="3" id="KW-0285">Flavoprotein</keyword>
<proteinExistence type="inferred from homology"/>
<comment type="cofactor">
    <cofactor evidence="1">
        <name>FAD</name>
        <dbReference type="ChEBI" id="CHEBI:57692"/>
    </cofactor>
</comment>
<dbReference type="InterPro" id="IPR036188">
    <property type="entry name" value="FAD/NAD-bd_sf"/>
</dbReference>
<dbReference type="Proteomes" id="UP000288859">
    <property type="component" value="Unassembled WGS sequence"/>
</dbReference>
<comment type="similarity">
    <text evidence="2">Belongs to the GMC oxidoreductase family.</text>
</comment>
<feature type="signal peptide" evidence="6">
    <location>
        <begin position="1"/>
        <end position="18"/>
    </location>
</feature>
<evidence type="ECO:0000256" key="5">
    <source>
        <dbReference type="ARBA" id="ARBA00023002"/>
    </source>
</evidence>
<protein>
    <submittedName>
        <fullName evidence="7">Uncharacterized protein</fullName>
    </submittedName>
</protein>
<accession>A0A438MYS5</accession>
<sequence length="113" mass="12197">MKHTTTLPLLLRFSLAFANPPASRNLIDDAAGQTYDYIVVGCGISGLVVSSRLSEDQDVTVLCLEAGALDEGEDEISIPYYIGLQPPGFYEWGHHTVPPGSAITAPLHHSLEF</sequence>
<dbReference type="PANTHER" id="PTHR11552:SF201">
    <property type="entry name" value="GLUCOSE-METHANOL-CHOLINE OXIDOREDUCTASE N-TERMINAL DOMAIN-CONTAINING PROTEIN"/>
    <property type="match status" value="1"/>
</dbReference>
<evidence type="ECO:0000313" key="8">
    <source>
        <dbReference type="Proteomes" id="UP000288859"/>
    </source>
</evidence>
<dbReference type="InterPro" id="IPR012132">
    <property type="entry name" value="GMC_OxRdtase"/>
</dbReference>
<keyword evidence="6" id="KW-0732">Signal</keyword>